<evidence type="ECO:0000313" key="1">
    <source>
        <dbReference type="EMBL" id="ALT69956.1"/>
    </source>
</evidence>
<dbReference type="PATRIC" id="fig|230361.4.peg.2273"/>
<keyword evidence="2" id="KW-1185">Reference proteome</keyword>
<accession>A0A0U3D092</accession>
<gene>
    <name evidence="1" type="ORF">sm9_2200</name>
</gene>
<dbReference type="GeneID" id="26737156"/>
<reference evidence="1 2" key="1">
    <citation type="submission" date="2015-04" db="EMBL/GenBank/DDBJ databases">
        <title>The complete genome sequence of the rumen methanogen Methanobrevibacter millerae SM9.</title>
        <authorList>
            <person name="Leahy S.C."/>
            <person name="Kelly W.J."/>
            <person name="Pacheco D.M."/>
            <person name="Li D."/>
            <person name="Altermann E."/>
            <person name="Attwood G.T."/>
        </authorList>
    </citation>
    <scope>NUCLEOTIDE SEQUENCE [LARGE SCALE GENOMIC DNA]</scope>
    <source>
        <strain evidence="1 2">SM9</strain>
    </source>
</reference>
<dbReference type="RefSeq" id="WP_058740157.1">
    <property type="nucleotide sequence ID" value="NZ_CP011266.1"/>
</dbReference>
<sequence>MSAGKHATIDSGEGSYKNFYADLKEKLSESDCLDILKEDEFYFEYPQKLELNDGKFISNELHTIDMRELAAELLDDKYLVNHYNNKHKPYDHYICPWHDDKQPSAMAYEQLFICTSTNCDVGKLDQEAFIKKVYGIEDPADVLQKFIEHFV</sequence>
<organism evidence="1 2">
    <name type="scientific">Methanobrevibacter millerae</name>
    <dbReference type="NCBI Taxonomy" id="230361"/>
    <lineage>
        <taxon>Archaea</taxon>
        <taxon>Methanobacteriati</taxon>
        <taxon>Methanobacteriota</taxon>
        <taxon>Methanomada group</taxon>
        <taxon>Methanobacteria</taxon>
        <taxon>Methanobacteriales</taxon>
        <taxon>Methanobacteriaceae</taxon>
        <taxon>Methanobrevibacter</taxon>
    </lineage>
</organism>
<dbReference type="KEGG" id="mmil:sm9_2200"/>
<dbReference type="AlphaFoldDB" id="A0A0U3D092"/>
<protein>
    <submittedName>
        <fullName evidence="1">Uncharacterized protein</fullName>
    </submittedName>
</protein>
<dbReference type="Proteomes" id="UP000067738">
    <property type="component" value="Chromosome"/>
</dbReference>
<proteinExistence type="predicted"/>
<evidence type="ECO:0000313" key="2">
    <source>
        <dbReference type="Proteomes" id="UP000067738"/>
    </source>
</evidence>
<dbReference type="EMBL" id="CP011266">
    <property type="protein sequence ID" value="ALT69956.1"/>
    <property type="molecule type" value="Genomic_DNA"/>
</dbReference>
<name>A0A0U3D092_9EURY</name>